<evidence type="ECO:0000313" key="4">
    <source>
        <dbReference type="Proteomes" id="UP001164286"/>
    </source>
</evidence>
<protein>
    <recommendedName>
        <fullName evidence="2">Cytidyltransferase-like domain-containing protein</fullName>
    </recommendedName>
</protein>
<evidence type="ECO:0000256" key="1">
    <source>
        <dbReference type="SAM" id="MobiDB-lite"/>
    </source>
</evidence>
<dbReference type="PANTHER" id="PTHR10695:SF46">
    <property type="entry name" value="BIFUNCTIONAL COENZYME A SYNTHASE-RELATED"/>
    <property type="match status" value="1"/>
</dbReference>
<dbReference type="Gene3D" id="3.40.50.620">
    <property type="entry name" value="HUPs"/>
    <property type="match status" value="1"/>
</dbReference>
<dbReference type="RefSeq" id="XP_052948131.1">
    <property type="nucleotide sequence ID" value="XM_053092136.1"/>
</dbReference>
<organism evidence="3 4">
    <name type="scientific">Dioszegia hungarica</name>
    <dbReference type="NCBI Taxonomy" id="4972"/>
    <lineage>
        <taxon>Eukaryota</taxon>
        <taxon>Fungi</taxon>
        <taxon>Dikarya</taxon>
        <taxon>Basidiomycota</taxon>
        <taxon>Agaricomycotina</taxon>
        <taxon>Tremellomycetes</taxon>
        <taxon>Tremellales</taxon>
        <taxon>Bulleribasidiaceae</taxon>
        <taxon>Dioszegia</taxon>
    </lineage>
</organism>
<keyword evidence="4" id="KW-1185">Reference proteome</keyword>
<sequence length="414" mass="44328">MSSYETSLRSALSSMPSAGHVTLILPFTPALLPDPTPLLPIIFQALIALPEIALFVYFSTPPGVSEKHDQLYDVLSQNPRANFDVLQSFLAQVYATLAAGQWESGKVDVSVDVGFAGVVAGQEKRISEESELVLYLDDYEPAGILASTPNSIQRYSLPSPSFPSSSSSTSTFAPSPPSPGPRVVALGGTFDHLHAAHKLLLQLAHFLSTRKLIVGVMSDSLLSSKDHSEYIEPGPTREWAVKDFLLSLSGDGRAETKRIELNVLEIHDGFGPTRDEEDIQALVISEETKSGGEAVNALRKKNGLAELEVWSIDVISAGTLRALYGTGEEGEDGIVGLGMEGAGRSGRSGRSGRKSPEYGSEGVSSTKSGILKGLDEKRLKAEKMGSTAIRKRLAEGKAYEERQRSGGNSVRGEL</sequence>
<proteinExistence type="predicted"/>
<dbReference type="AlphaFoldDB" id="A0AA38LXY3"/>
<dbReference type="GeneID" id="77731341"/>
<feature type="region of interest" description="Disordered" evidence="1">
    <location>
        <begin position="334"/>
        <end position="377"/>
    </location>
</feature>
<dbReference type="PANTHER" id="PTHR10695">
    <property type="entry name" value="DEPHOSPHO-COA KINASE-RELATED"/>
    <property type="match status" value="1"/>
</dbReference>
<feature type="region of interest" description="Disordered" evidence="1">
    <location>
        <begin position="395"/>
        <end position="414"/>
    </location>
</feature>
<reference evidence="3" key="1">
    <citation type="journal article" date="2022" name="G3 (Bethesda)">
        <title>High quality genome of the basidiomycete yeast Dioszegia hungarica PDD-24b-2 isolated from cloud water.</title>
        <authorList>
            <person name="Jarrige D."/>
            <person name="Haridas S."/>
            <person name="Bleykasten-Grosshans C."/>
            <person name="Joly M."/>
            <person name="Nadalig T."/>
            <person name="Sancelme M."/>
            <person name="Vuilleumier S."/>
            <person name="Grigoriev I.V."/>
            <person name="Amato P."/>
            <person name="Bringel F."/>
        </authorList>
    </citation>
    <scope>NUCLEOTIDE SEQUENCE</scope>
    <source>
        <strain evidence="3">PDD-24b-2</strain>
    </source>
</reference>
<feature type="compositionally biased region" description="Low complexity" evidence="1">
    <location>
        <begin position="156"/>
        <end position="173"/>
    </location>
</feature>
<dbReference type="Pfam" id="PF01467">
    <property type="entry name" value="CTP_transf_like"/>
    <property type="match status" value="1"/>
</dbReference>
<dbReference type="InterPro" id="IPR014729">
    <property type="entry name" value="Rossmann-like_a/b/a_fold"/>
</dbReference>
<evidence type="ECO:0000313" key="3">
    <source>
        <dbReference type="EMBL" id="KAI9638354.1"/>
    </source>
</evidence>
<dbReference type="GO" id="GO:0015937">
    <property type="term" value="P:coenzyme A biosynthetic process"/>
    <property type="evidence" value="ECO:0007669"/>
    <property type="project" value="TreeGrafter"/>
</dbReference>
<feature type="compositionally biased region" description="Gly residues" evidence="1">
    <location>
        <begin position="334"/>
        <end position="346"/>
    </location>
</feature>
<evidence type="ECO:0000259" key="2">
    <source>
        <dbReference type="Pfam" id="PF01467"/>
    </source>
</evidence>
<feature type="region of interest" description="Disordered" evidence="1">
    <location>
        <begin position="156"/>
        <end position="179"/>
    </location>
</feature>
<dbReference type="Proteomes" id="UP001164286">
    <property type="component" value="Unassembled WGS sequence"/>
</dbReference>
<dbReference type="GO" id="GO:0004140">
    <property type="term" value="F:dephospho-CoA kinase activity"/>
    <property type="evidence" value="ECO:0007669"/>
    <property type="project" value="TreeGrafter"/>
</dbReference>
<comment type="caution">
    <text evidence="3">The sequence shown here is derived from an EMBL/GenBank/DDBJ whole genome shotgun (WGS) entry which is preliminary data.</text>
</comment>
<dbReference type="InterPro" id="IPR004821">
    <property type="entry name" value="Cyt_trans-like"/>
</dbReference>
<dbReference type="SUPFAM" id="SSF52374">
    <property type="entry name" value="Nucleotidylyl transferase"/>
    <property type="match status" value="1"/>
</dbReference>
<feature type="domain" description="Cytidyltransferase-like" evidence="2">
    <location>
        <begin position="186"/>
        <end position="290"/>
    </location>
</feature>
<name>A0AA38LXY3_9TREE</name>
<gene>
    <name evidence="3" type="ORF">MKK02DRAFT_42741</name>
</gene>
<feature type="compositionally biased region" description="Basic and acidic residues" evidence="1">
    <location>
        <begin position="395"/>
        <end position="404"/>
    </location>
</feature>
<dbReference type="EMBL" id="JAKWFO010000003">
    <property type="protein sequence ID" value="KAI9638354.1"/>
    <property type="molecule type" value="Genomic_DNA"/>
</dbReference>
<accession>A0AA38LXY3</accession>